<feature type="domain" description="Large ribosomal subunit protein uL11 C-terminal" evidence="6">
    <location>
        <begin position="73"/>
        <end position="145"/>
    </location>
</feature>
<dbReference type="AlphaFoldDB" id="A0AA38H5F4"/>
<accession>A0AA38H5F4</accession>
<dbReference type="InterPro" id="IPR020784">
    <property type="entry name" value="Ribosomal_uL11_N"/>
</dbReference>
<dbReference type="Gene3D" id="1.10.10.250">
    <property type="entry name" value="Ribosomal protein L11, C-terminal domain"/>
    <property type="match status" value="1"/>
</dbReference>
<comment type="caution">
    <text evidence="8">The sequence shown here is derived from an EMBL/GenBank/DDBJ whole genome shotgun (WGS) entry which is preliminary data.</text>
</comment>
<gene>
    <name evidence="8" type="ORF">MKK02DRAFT_38912</name>
</gene>
<evidence type="ECO:0000313" key="9">
    <source>
        <dbReference type="Proteomes" id="UP001164286"/>
    </source>
</evidence>
<dbReference type="InterPro" id="IPR000911">
    <property type="entry name" value="Ribosomal_uL11"/>
</dbReference>
<dbReference type="GO" id="GO:0005762">
    <property type="term" value="C:mitochondrial large ribosomal subunit"/>
    <property type="evidence" value="ECO:0007669"/>
    <property type="project" value="TreeGrafter"/>
</dbReference>
<proteinExistence type="inferred from homology"/>
<dbReference type="GO" id="GO:0003735">
    <property type="term" value="F:structural constituent of ribosome"/>
    <property type="evidence" value="ECO:0007669"/>
    <property type="project" value="InterPro"/>
</dbReference>
<dbReference type="InterPro" id="IPR036796">
    <property type="entry name" value="Ribosomal_uL11_N_sf"/>
</dbReference>
<sequence>MSKAPVKQLVKIIVPAGKATPSPPVGPALGARGVKAMDFCKEFNARTAHLAPSTPTPTSITISPDRTFTFTLRTPPTTYLLMKAAGITKGSGTPGSGGKPVGKVSLKHVYEIAKVKCGDEGLGVLGLERVARGVLGTAQTMGVEVVP</sequence>
<dbReference type="PANTHER" id="PTHR11661:SF1">
    <property type="entry name" value="LARGE RIBOSOMAL SUBUNIT PROTEIN UL11M"/>
    <property type="match status" value="1"/>
</dbReference>
<dbReference type="NCBIfam" id="TIGR01632">
    <property type="entry name" value="L11_bact"/>
    <property type="match status" value="1"/>
</dbReference>
<dbReference type="Pfam" id="PF03946">
    <property type="entry name" value="Ribosomal_L11_N"/>
    <property type="match status" value="1"/>
</dbReference>
<evidence type="ECO:0000313" key="8">
    <source>
        <dbReference type="EMBL" id="KAI9634238.1"/>
    </source>
</evidence>
<dbReference type="PANTHER" id="PTHR11661">
    <property type="entry name" value="60S RIBOSOMAL PROTEIN L12"/>
    <property type="match status" value="1"/>
</dbReference>
<dbReference type="Proteomes" id="UP001164286">
    <property type="component" value="Unassembled WGS sequence"/>
</dbReference>
<evidence type="ECO:0000256" key="1">
    <source>
        <dbReference type="ARBA" id="ARBA00010537"/>
    </source>
</evidence>
<evidence type="ECO:0000256" key="2">
    <source>
        <dbReference type="ARBA" id="ARBA00022980"/>
    </source>
</evidence>
<keyword evidence="9" id="KW-1185">Reference proteome</keyword>
<feature type="domain" description="Large ribosomal subunit protein uL11 N-terminal" evidence="7">
    <location>
        <begin position="10"/>
        <end position="68"/>
    </location>
</feature>
<dbReference type="CDD" id="cd00349">
    <property type="entry name" value="Ribosomal_L11"/>
    <property type="match status" value="1"/>
</dbReference>
<dbReference type="GO" id="GO:0070180">
    <property type="term" value="F:large ribosomal subunit rRNA binding"/>
    <property type="evidence" value="ECO:0007669"/>
    <property type="project" value="TreeGrafter"/>
</dbReference>
<dbReference type="FunFam" id="3.30.1550.10:FF:000005">
    <property type="entry name" value="50S ribosomal protein L11"/>
    <property type="match status" value="1"/>
</dbReference>
<dbReference type="SMART" id="SM00649">
    <property type="entry name" value="RL11"/>
    <property type="match status" value="1"/>
</dbReference>
<keyword evidence="3 5" id="KW-0687">Ribonucleoprotein</keyword>
<dbReference type="HAMAP" id="MF_00736">
    <property type="entry name" value="Ribosomal_uL11"/>
    <property type="match status" value="1"/>
</dbReference>
<evidence type="ECO:0000259" key="7">
    <source>
        <dbReference type="Pfam" id="PF03946"/>
    </source>
</evidence>
<organism evidence="8 9">
    <name type="scientific">Dioszegia hungarica</name>
    <dbReference type="NCBI Taxonomy" id="4972"/>
    <lineage>
        <taxon>Eukaryota</taxon>
        <taxon>Fungi</taxon>
        <taxon>Dikarya</taxon>
        <taxon>Basidiomycota</taxon>
        <taxon>Agaricomycotina</taxon>
        <taxon>Tremellomycetes</taxon>
        <taxon>Tremellales</taxon>
        <taxon>Bulleribasidiaceae</taxon>
        <taxon>Dioszegia</taxon>
    </lineage>
</organism>
<dbReference type="Gene3D" id="3.30.1550.10">
    <property type="entry name" value="Ribosomal protein L11/L12, N-terminal domain"/>
    <property type="match status" value="1"/>
</dbReference>
<evidence type="ECO:0000256" key="4">
    <source>
        <dbReference type="ARBA" id="ARBA00040104"/>
    </source>
</evidence>
<keyword evidence="2 5" id="KW-0689">Ribosomal protein</keyword>
<protein>
    <recommendedName>
        <fullName evidence="4">Large ribosomal subunit protein uL11m</fullName>
    </recommendedName>
</protein>
<dbReference type="FunFam" id="1.10.10.250:FF:000003">
    <property type="entry name" value="Mitochondrial ribosomal protein L11"/>
    <property type="match status" value="1"/>
</dbReference>
<dbReference type="GO" id="GO:0006412">
    <property type="term" value="P:translation"/>
    <property type="evidence" value="ECO:0007669"/>
    <property type="project" value="InterPro"/>
</dbReference>
<evidence type="ECO:0000256" key="5">
    <source>
        <dbReference type="RuleBase" id="RU003978"/>
    </source>
</evidence>
<dbReference type="SUPFAM" id="SSF46906">
    <property type="entry name" value="Ribosomal protein L11, C-terminal domain"/>
    <property type="match status" value="1"/>
</dbReference>
<evidence type="ECO:0000256" key="3">
    <source>
        <dbReference type="ARBA" id="ARBA00023274"/>
    </source>
</evidence>
<dbReference type="Pfam" id="PF00298">
    <property type="entry name" value="Ribosomal_L11"/>
    <property type="match status" value="1"/>
</dbReference>
<evidence type="ECO:0000259" key="6">
    <source>
        <dbReference type="Pfam" id="PF00298"/>
    </source>
</evidence>
<dbReference type="RefSeq" id="XP_052944015.1">
    <property type="nucleotide sequence ID" value="XM_053090346.1"/>
</dbReference>
<comment type="similarity">
    <text evidence="1 5">Belongs to the universal ribosomal protein uL11 family.</text>
</comment>
<dbReference type="InterPro" id="IPR006519">
    <property type="entry name" value="Ribosomal_uL11_bac-typ"/>
</dbReference>
<name>A0AA38H5F4_9TREE</name>
<reference evidence="8" key="1">
    <citation type="journal article" date="2022" name="G3 (Bethesda)">
        <title>High quality genome of the basidiomycete yeast Dioszegia hungarica PDD-24b-2 isolated from cloud water.</title>
        <authorList>
            <person name="Jarrige D."/>
            <person name="Haridas S."/>
            <person name="Bleykasten-Grosshans C."/>
            <person name="Joly M."/>
            <person name="Nadalig T."/>
            <person name="Sancelme M."/>
            <person name="Vuilleumier S."/>
            <person name="Grigoriev I.V."/>
            <person name="Amato P."/>
            <person name="Bringel F."/>
        </authorList>
    </citation>
    <scope>NUCLEOTIDE SEQUENCE</scope>
    <source>
        <strain evidence="8">PDD-24b-2</strain>
    </source>
</reference>
<dbReference type="InterPro" id="IPR020783">
    <property type="entry name" value="Ribosomal_uL11_C"/>
</dbReference>
<dbReference type="EMBL" id="JAKWFO010000008">
    <property type="protein sequence ID" value="KAI9634238.1"/>
    <property type="molecule type" value="Genomic_DNA"/>
</dbReference>
<dbReference type="GeneID" id="77729551"/>
<dbReference type="InterPro" id="IPR036769">
    <property type="entry name" value="Ribosomal_uL11_C_sf"/>
</dbReference>
<dbReference type="SUPFAM" id="SSF54747">
    <property type="entry name" value="Ribosomal L11/L12e N-terminal domain"/>
    <property type="match status" value="1"/>
</dbReference>